<dbReference type="AlphaFoldDB" id="A0A1Q9D1B3"/>
<name>A0A1Q9D1B3_SYMMI</name>
<evidence type="ECO:0000313" key="2">
    <source>
        <dbReference type="EMBL" id="OLP88943.1"/>
    </source>
</evidence>
<dbReference type="Proteomes" id="UP000186817">
    <property type="component" value="Unassembled WGS sequence"/>
</dbReference>
<feature type="compositionally biased region" description="Polar residues" evidence="1">
    <location>
        <begin position="32"/>
        <end position="45"/>
    </location>
</feature>
<keyword evidence="3" id="KW-1185">Reference proteome</keyword>
<organism evidence="2 3">
    <name type="scientific">Symbiodinium microadriaticum</name>
    <name type="common">Dinoflagellate</name>
    <name type="synonym">Zooxanthella microadriatica</name>
    <dbReference type="NCBI Taxonomy" id="2951"/>
    <lineage>
        <taxon>Eukaryota</taxon>
        <taxon>Sar</taxon>
        <taxon>Alveolata</taxon>
        <taxon>Dinophyceae</taxon>
        <taxon>Suessiales</taxon>
        <taxon>Symbiodiniaceae</taxon>
        <taxon>Symbiodinium</taxon>
    </lineage>
</organism>
<sequence length="310" mass="33832">MAEAPRSSESRGEHLAKRRREHGLPPGGSLPASRQSRITPWSHSSHGNTLAARLQKRACLLQPRGPEAAAAVSIAASSGADGGYADFPSSASCWRSADCSPCVTNFSFVNRCSADVILKDWNVVVPTNTSQQVMELRTSGLQRISWRYVDGPWDTDFIELNGDWKGVGTPFCGHPNFASWAGFSMSSRYEALLPGEEGGERFACADPGAELTFSISSCPSAPTSRYYCDFFATQASIRNCSSGFAIYMQERSWALNPDGSRSRTYNATRNIINYWCAPESSNWLGWGVGSFIDCTQRGAPIHLRVTTCID</sequence>
<feature type="region of interest" description="Disordered" evidence="1">
    <location>
        <begin position="1"/>
        <end position="45"/>
    </location>
</feature>
<accession>A0A1Q9D1B3</accession>
<protein>
    <submittedName>
        <fullName evidence="2">Uncharacterized protein</fullName>
    </submittedName>
</protein>
<dbReference type="EMBL" id="LSRX01000787">
    <property type="protein sequence ID" value="OLP88943.1"/>
    <property type="molecule type" value="Genomic_DNA"/>
</dbReference>
<evidence type="ECO:0000313" key="3">
    <source>
        <dbReference type="Proteomes" id="UP000186817"/>
    </source>
</evidence>
<comment type="caution">
    <text evidence="2">The sequence shown here is derived from an EMBL/GenBank/DDBJ whole genome shotgun (WGS) entry which is preliminary data.</text>
</comment>
<evidence type="ECO:0000256" key="1">
    <source>
        <dbReference type="SAM" id="MobiDB-lite"/>
    </source>
</evidence>
<dbReference type="OrthoDB" id="406218at2759"/>
<gene>
    <name evidence="2" type="ORF">AK812_SmicGene29660</name>
</gene>
<feature type="compositionally biased region" description="Basic and acidic residues" evidence="1">
    <location>
        <begin position="1"/>
        <end position="15"/>
    </location>
</feature>
<reference evidence="2 3" key="1">
    <citation type="submission" date="2016-02" db="EMBL/GenBank/DDBJ databases">
        <title>Genome analysis of coral dinoflagellate symbionts highlights evolutionary adaptations to a symbiotic lifestyle.</title>
        <authorList>
            <person name="Aranda M."/>
            <person name="Li Y."/>
            <person name="Liew Y.J."/>
            <person name="Baumgarten S."/>
            <person name="Simakov O."/>
            <person name="Wilson M."/>
            <person name="Piel J."/>
            <person name="Ashoor H."/>
            <person name="Bougouffa S."/>
            <person name="Bajic V.B."/>
            <person name="Ryu T."/>
            <person name="Ravasi T."/>
            <person name="Bayer T."/>
            <person name="Micklem G."/>
            <person name="Kim H."/>
            <person name="Bhak J."/>
            <person name="Lajeunesse T.C."/>
            <person name="Voolstra C.R."/>
        </authorList>
    </citation>
    <scope>NUCLEOTIDE SEQUENCE [LARGE SCALE GENOMIC DNA]</scope>
    <source>
        <strain evidence="2 3">CCMP2467</strain>
    </source>
</reference>
<proteinExistence type="predicted"/>